<name>A0A562KY57_9GAMM</name>
<reference evidence="6 7" key="1">
    <citation type="journal article" date="2015" name="Stand. Genomic Sci.">
        <title>Genomic Encyclopedia of Bacterial and Archaeal Type Strains, Phase III: the genomes of soil and plant-associated and newly described type strains.</title>
        <authorList>
            <person name="Whitman W.B."/>
            <person name="Woyke T."/>
            <person name="Klenk H.P."/>
            <person name="Zhou Y."/>
            <person name="Lilburn T.G."/>
            <person name="Beck B.J."/>
            <person name="De Vos P."/>
            <person name="Vandamme P."/>
            <person name="Eisen J.A."/>
            <person name="Garrity G."/>
            <person name="Hugenholtz P."/>
            <person name="Kyrpides N.C."/>
        </authorList>
    </citation>
    <scope>NUCLEOTIDE SEQUENCE [LARGE SCALE GENOMIC DNA]</scope>
    <source>
        <strain evidence="6 7">CGMCC 1.10821</strain>
    </source>
</reference>
<dbReference type="AlphaFoldDB" id="A0A562KY57"/>
<dbReference type="Proteomes" id="UP000315167">
    <property type="component" value="Unassembled WGS sequence"/>
</dbReference>
<dbReference type="OrthoDB" id="5526340at2"/>
<organism evidence="6 7">
    <name type="scientific">Luteimonas cucumeris</name>
    <dbReference type="NCBI Taxonomy" id="985012"/>
    <lineage>
        <taxon>Bacteria</taxon>
        <taxon>Pseudomonadati</taxon>
        <taxon>Pseudomonadota</taxon>
        <taxon>Gammaproteobacteria</taxon>
        <taxon>Lysobacterales</taxon>
        <taxon>Lysobacteraceae</taxon>
        <taxon>Luteimonas</taxon>
    </lineage>
</organism>
<evidence type="ECO:0000313" key="6">
    <source>
        <dbReference type="EMBL" id="TWI00360.1"/>
    </source>
</evidence>
<evidence type="ECO:0000259" key="5">
    <source>
        <dbReference type="PROSITE" id="PS50931"/>
    </source>
</evidence>
<dbReference type="PRINTS" id="PR00039">
    <property type="entry name" value="HTHLYSR"/>
</dbReference>
<dbReference type="GO" id="GO:0003700">
    <property type="term" value="F:DNA-binding transcription factor activity"/>
    <property type="evidence" value="ECO:0007669"/>
    <property type="project" value="InterPro"/>
</dbReference>
<dbReference type="InterPro" id="IPR036388">
    <property type="entry name" value="WH-like_DNA-bd_sf"/>
</dbReference>
<dbReference type="InterPro" id="IPR036390">
    <property type="entry name" value="WH_DNA-bd_sf"/>
</dbReference>
<dbReference type="Pfam" id="PF03466">
    <property type="entry name" value="LysR_substrate"/>
    <property type="match status" value="1"/>
</dbReference>
<dbReference type="PANTHER" id="PTHR30537">
    <property type="entry name" value="HTH-TYPE TRANSCRIPTIONAL REGULATOR"/>
    <property type="match status" value="1"/>
</dbReference>
<dbReference type="GO" id="GO:0043565">
    <property type="term" value="F:sequence-specific DNA binding"/>
    <property type="evidence" value="ECO:0007669"/>
    <property type="project" value="TreeGrafter"/>
</dbReference>
<sequence>MVANRFPSLASIRVFEAAARLGSFAKAAEELDTTAASVSYHVRRLEEQIGVRLFLRHAQHVELTDAGRTVSGEATRAFEALRASFVRAADMDAARLTLTTLPTLGTSWLTPRLGAFRARHPEIVLELDLSAEAQDLAGGRYDAAIRNGHGGWSGLREDALFPSVFMPLCAPALRDAARALADPRARLDVPLLGRPDWWTLWCRASGLERALPDDGFGTTFSAEHLDVAAAVAGHGIAIGSPILFRAELDAGRLVPAHDTVASDGRSFWFVSAVARSEQRKVARFREWLRDESETALRAARPFLAKVAGG</sequence>
<evidence type="ECO:0000256" key="1">
    <source>
        <dbReference type="ARBA" id="ARBA00009437"/>
    </source>
</evidence>
<dbReference type="RefSeq" id="WP_144900387.1">
    <property type="nucleotide sequence ID" value="NZ_VLKN01000007.1"/>
</dbReference>
<evidence type="ECO:0000256" key="2">
    <source>
        <dbReference type="ARBA" id="ARBA00023015"/>
    </source>
</evidence>
<comment type="caution">
    <text evidence="6">The sequence shown here is derived from an EMBL/GenBank/DDBJ whole genome shotgun (WGS) entry which is preliminary data.</text>
</comment>
<dbReference type="EMBL" id="VLKN01000007">
    <property type="protein sequence ID" value="TWI00360.1"/>
    <property type="molecule type" value="Genomic_DNA"/>
</dbReference>
<dbReference type="CDD" id="cd08432">
    <property type="entry name" value="PBP2_GcdR_TrpI_HvrB_AmpR_like"/>
    <property type="match status" value="1"/>
</dbReference>
<dbReference type="PROSITE" id="PS50931">
    <property type="entry name" value="HTH_LYSR"/>
    <property type="match status" value="1"/>
</dbReference>
<dbReference type="InterPro" id="IPR000847">
    <property type="entry name" value="LysR_HTH_N"/>
</dbReference>
<evidence type="ECO:0000256" key="4">
    <source>
        <dbReference type="ARBA" id="ARBA00023163"/>
    </source>
</evidence>
<keyword evidence="7" id="KW-1185">Reference proteome</keyword>
<proteinExistence type="inferred from homology"/>
<keyword evidence="2" id="KW-0805">Transcription regulation</keyword>
<keyword evidence="4" id="KW-0804">Transcription</keyword>
<protein>
    <submittedName>
        <fullName evidence="6">LysR family glycine cleavage system transcriptional activator</fullName>
    </submittedName>
</protein>
<dbReference type="InterPro" id="IPR005119">
    <property type="entry name" value="LysR_subst-bd"/>
</dbReference>
<feature type="domain" description="HTH lysR-type" evidence="5">
    <location>
        <begin position="7"/>
        <end position="64"/>
    </location>
</feature>
<dbReference type="SUPFAM" id="SSF46785">
    <property type="entry name" value="Winged helix' DNA-binding domain"/>
    <property type="match status" value="1"/>
</dbReference>
<keyword evidence="3" id="KW-0238">DNA-binding</keyword>
<evidence type="ECO:0000256" key="3">
    <source>
        <dbReference type="ARBA" id="ARBA00023125"/>
    </source>
</evidence>
<comment type="similarity">
    <text evidence="1">Belongs to the LysR transcriptional regulatory family.</text>
</comment>
<dbReference type="SUPFAM" id="SSF53850">
    <property type="entry name" value="Periplasmic binding protein-like II"/>
    <property type="match status" value="1"/>
</dbReference>
<dbReference type="GO" id="GO:0006351">
    <property type="term" value="P:DNA-templated transcription"/>
    <property type="evidence" value="ECO:0007669"/>
    <property type="project" value="TreeGrafter"/>
</dbReference>
<dbReference type="Gene3D" id="1.10.10.10">
    <property type="entry name" value="Winged helix-like DNA-binding domain superfamily/Winged helix DNA-binding domain"/>
    <property type="match status" value="1"/>
</dbReference>
<dbReference type="Gene3D" id="3.40.190.10">
    <property type="entry name" value="Periplasmic binding protein-like II"/>
    <property type="match status" value="2"/>
</dbReference>
<dbReference type="PANTHER" id="PTHR30537:SF74">
    <property type="entry name" value="HTH-TYPE TRANSCRIPTIONAL REGULATOR TRPI"/>
    <property type="match status" value="1"/>
</dbReference>
<accession>A0A562KY57</accession>
<evidence type="ECO:0000313" key="7">
    <source>
        <dbReference type="Proteomes" id="UP000315167"/>
    </source>
</evidence>
<dbReference type="InterPro" id="IPR058163">
    <property type="entry name" value="LysR-type_TF_proteobact-type"/>
</dbReference>
<gene>
    <name evidence="6" type="ORF">IP90_02906</name>
</gene>
<dbReference type="Pfam" id="PF00126">
    <property type="entry name" value="HTH_1"/>
    <property type="match status" value="1"/>
</dbReference>